<accession>A0A6P7WXU9</accession>
<dbReference type="GeneID" id="115457464"/>
<feature type="region of interest" description="Disordered" evidence="11">
    <location>
        <begin position="176"/>
        <end position="217"/>
    </location>
</feature>
<evidence type="ECO:0000256" key="2">
    <source>
        <dbReference type="ARBA" id="ARBA00008190"/>
    </source>
</evidence>
<dbReference type="Gene3D" id="1.10.260.40">
    <property type="entry name" value="lambda repressor-like DNA-binding domains"/>
    <property type="match status" value="1"/>
</dbReference>
<dbReference type="AlphaFoldDB" id="A0A6P7WXU9"/>
<evidence type="ECO:0000256" key="1">
    <source>
        <dbReference type="ARBA" id="ARBA00004123"/>
    </source>
</evidence>
<dbReference type="SUPFAM" id="SSF46689">
    <property type="entry name" value="Homeodomain-like"/>
    <property type="match status" value="1"/>
</dbReference>
<feature type="region of interest" description="Disordered" evidence="11">
    <location>
        <begin position="384"/>
        <end position="410"/>
    </location>
</feature>
<dbReference type="InterPro" id="IPR010982">
    <property type="entry name" value="Lambda_DNA-bd_dom_sf"/>
</dbReference>
<evidence type="ECO:0000256" key="4">
    <source>
        <dbReference type="ARBA" id="ARBA00023125"/>
    </source>
</evidence>
<feature type="domain" description="Homeobox" evidence="12">
    <location>
        <begin position="322"/>
        <end position="382"/>
    </location>
</feature>
<evidence type="ECO:0000313" key="15">
    <source>
        <dbReference type="RefSeq" id="XP_030042739.1"/>
    </source>
</evidence>
<dbReference type="Proteomes" id="UP000515156">
    <property type="component" value="Chromosome 14"/>
</dbReference>
<gene>
    <name evidence="15" type="primary">LOC115457464</name>
</gene>
<keyword evidence="6 10" id="KW-0804">Transcription</keyword>
<protein>
    <recommendedName>
        <fullName evidence="10">One cut domain family member</fullName>
    </recommendedName>
</protein>
<organism evidence="14 15">
    <name type="scientific">Microcaecilia unicolor</name>
    <dbReference type="NCBI Taxonomy" id="1415580"/>
    <lineage>
        <taxon>Eukaryota</taxon>
        <taxon>Metazoa</taxon>
        <taxon>Chordata</taxon>
        <taxon>Craniata</taxon>
        <taxon>Vertebrata</taxon>
        <taxon>Euteleostomi</taxon>
        <taxon>Amphibia</taxon>
        <taxon>Gymnophiona</taxon>
        <taxon>Siphonopidae</taxon>
        <taxon>Microcaecilia</taxon>
    </lineage>
</organism>
<dbReference type="RefSeq" id="XP_030042739.1">
    <property type="nucleotide sequence ID" value="XM_030186879.1"/>
</dbReference>
<keyword evidence="4 8" id="KW-0238">DNA-binding</keyword>
<keyword evidence="5 8" id="KW-0371">Homeobox</keyword>
<feature type="compositionally biased region" description="Polar residues" evidence="11">
    <location>
        <begin position="398"/>
        <end position="410"/>
    </location>
</feature>
<proteinExistence type="inferred from homology"/>
<feature type="domain" description="CUT" evidence="13">
    <location>
        <begin position="221"/>
        <end position="307"/>
    </location>
</feature>
<keyword evidence="14" id="KW-1185">Reference proteome</keyword>
<dbReference type="PANTHER" id="PTHR14057:SF50">
    <property type="entry name" value="ONE CUT DOMAIN FAMILY MEMBER"/>
    <property type="match status" value="1"/>
</dbReference>
<evidence type="ECO:0000259" key="12">
    <source>
        <dbReference type="PROSITE" id="PS50071"/>
    </source>
</evidence>
<dbReference type="SMART" id="SM00389">
    <property type="entry name" value="HOX"/>
    <property type="match status" value="1"/>
</dbReference>
<evidence type="ECO:0000256" key="8">
    <source>
        <dbReference type="PROSITE-ProRule" id="PRU00108"/>
    </source>
</evidence>
<keyword evidence="7 8" id="KW-0539">Nucleus</keyword>
<sequence>MNVQLALENTGDMTSHDQELRTLHSSLPRASLVSSMASVLDGGDYPRPEHHLATSLHPGLGFEGDCPAGPVNSYTTLTPLQPLHDKFHQHHQCLPVGNVIGSFTLMREERSLGPSSNFYTHYHKDITMGQSLSSLPSPNLTSVHSYGHSNGHLVSEKMVTSNSFDGHSPMFGRMDQHFSRELSPPPSSSLGSPNNLSQHPYGHHRPEINCRQNPPLSSQTNVLAGQLEEINTKEVAQRIIAELKRYSIPQAIFAERVLCRSQGTLSDLLRNPKPWSKLKSGRETFKRMWRWLQEPEFQRMAVLRLEACKRKEQEQSKAERNHGPKRHRLVFTDIQRRTLHAIFHENQRPSKELQITIAQQLGLELSTVSNFFMNARRRSLDKWMDEGPGRPLPLAPHTPSTSSAITCTKA</sequence>
<dbReference type="GO" id="GO:0000978">
    <property type="term" value="F:RNA polymerase II cis-regulatory region sequence-specific DNA binding"/>
    <property type="evidence" value="ECO:0007669"/>
    <property type="project" value="TreeGrafter"/>
</dbReference>
<dbReference type="KEGG" id="muo:115457464"/>
<dbReference type="PANTHER" id="PTHR14057">
    <property type="entry name" value="TRANSCRIPTION FACTOR ONECUT"/>
    <property type="match status" value="1"/>
</dbReference>
<dbReference type="InterPro" id="IPR001356">
    <property type="entry name" value="HD"/>
</dbReference>
<evidence type="ECO:0000259" key="13">
    <source>
        <dbReference type="PROSITE" id="PS51042"/>
    </source>
</evidence>
<dbReference type="CDD" id="cd00086">
    <property type="entry name" value="homeodomain"/>
    <property type="match status" value="1"/>
</dbReference>
<comment type="subcellular location">
    <subcellularLocation>
        <location evidence="1 8 9">Nucleus</location>
    </subcellularLocation>
</comment>
<dbReference type="OrthoDB" id="10068888at2759"/>
<dbReference type="Gene3D" id="1.10.10.60">
    <property type="entry name" value="Homeodomain-like"/>
    <property type="match status" value="1"/>
</dbReference>
<evidence type="ECO:0000313" key="14">
    <source>
        <dbReference type="Proteomes" id="UP000515156"/>
    </source>
</evidence>
<evidence type="ECO:0000256" key="7">
    <source>
        <dbReference type="ARBA" id="ARBA00023242"/>
    </source>
</evidence>
<evidence type="ECO:0000256" key="6">
    <source>
        <dbReference type="ARBA" id="ARBA00023163"/>
    </source>
</evidence>
<dbReference type="InParanoid" id="A0A6P7WXU9"/>
<feature type="compositionally biased region" description="Low complexity" evidence="11">
    <location>
        <begin position="188"/>
        <end position="197"/>
    </location>
</feature>
<comment type="similarity">
    <text evidence="2 10">Belongs to the CUT homeobox family.</text>
</comment>
<dbReference type="PROSITE" id="PS51042">
    <property type="entry name" value="CUT"/>
    <property type="match status" value="1"/>
</dbReference>
<dbReference type="GO" id="GO:0005634">
    <property type="term" value="C:nucleus"/>
    <property type="evidence" value="ECO:0007669"/>
    <property type="project" value="UniProtKB-SubCell"/>
</dbReference>
<dbReference type="PROSITE" id="PS50071">
    <property type="entry name" value="HOMEOBOX_2"/>
    <property type="match status" value="1"/>
</dbReference>
<name>A0A6P7WXU9_9AMPH</name>
<dbReference type="Pfam" id="PF00046">
    <property type="entry name" value="Homeodomain"/>
    <property type="match status" value="1"/>
</dbReference>
<dbReference type="FunFam" id="1.10.10.60:FF:000054">
    <property type="entry name" value="One cut domain family member"/>
    <property type="match status" value="1"/>
</dbReference>
<evidence type="ECO:0000256" key="9">
    <source>
        <dbReference type="RuleBase" id="RU000682"/>
    </source>
</evidence>
<dbReference type="InterPro" id="IPR051649">
    <property type="entry name" value="CUT_Homeobox"/>
</dbReference>
<keyword evidence="3 10" id="KW-0805">Transcription regulation</keyword>
<dbReference type="InterPro" id="IPR003350">
    <property type="entry name" value="CUT_dom"/>
</dbReference>
<feature type="DNA-binding region" description="Homeobox" evidence="8">
    <location>
        <begin position="324"/>
        <end position="383"/>
    </location>
</feature>
<dbReference type="FunFam" id="1.10.260.40:FF:000005">
    <property type="entry name" value="One cut domain family member"/>
    <property type="match status" value="1"/>
</dbReference>
<evidence type="ECO:0000256" key="5">
    <source>
        <dbReference type="ARBA" id="ARBA00023155"/>
    </source>
</evidence>
<dbReference type="GO" id="GO:0000981">
    <property type="term" value="F:DNA-binding transcription factor activity, RNA polymerase II-specific"/>
    <property type="evidence" value="ECO:0007669"/>
    <property type="project" value="TreeGrafter"/>
</dbReference>
<dbReference type="SUPFAM" id="SSF47413">
    <property type="entry name" value="lambda repressor-like DNA-binding domains"/>
    <property type="match status" value="1"/>
</dbReference>
<reference evidence="15" key="1">
    <citation type="submission" date="2025-08" db="UniProtKB">
        <authorList>
            <consortium name="RefSeq"/>
        </authorList>
    </citation>
    <scope>IDENTIFICATION</scope>
</reference>
<dbReference type="Pfam" id="PF02376">
    <property type="entry name" value="CUT"/>
    <property type="match status" value="1"/>
</dbReference>
<dbReference type="SMART" id="SM01109">
    <property type="entry name" value="CUT"/>
    <property type="match status" value="1"/>
</dbReference>
<evidence type="ECO:0000256" key="3">
    <source>
        <dbReference type="ARBA" id="ARBA00023015"/>
    </source>
</evidence>
<evidence type="ECO:0000256" key="11">
    <source>
        <dbReference type="SAM" id="MobiDB-lite"/>
    </source>
</evidence>
<dbReference type="InterPro" id="IPR009057">
    <property type="entry name" value="Homeodomain-like_sf"/>
</dbReference>
<evidence type="ECO:0000256" key="10">
    <source>
        <dbReference type="RuleBase" id="RU361129"/>
    </source>
</evidence>